<reference evidence="1" key="1">
    <citation type="submission" date="2023-01" db="EMBL/GenBank/DDBJ databases">
        <title>Genome assembly of the deep-sea coral Lophelia pertusa.</title>
        <authorList>
            <person name="Herrera S."/>
            <person name="Cordes E."/>
        </authorList>
    </citation>
    <scope>NUCLEOTIDE SEQUENCE</scope>
    <source>
        <strain evidence="1">USNM1676648</strain>
        <tissue evidence="1">Polyp</tissue>
    </source>
</reference>
<accession>A0A9X0D472</accession>
<comment type="caution">
    <text evidence="1">The sequence shown here is derived from an EMBL/GenBank/DDBJ whole genome shotgun (WGS) entry which is preliminary data.</text>
</comment>
<evidence type="ECO:0000313" key="2">
    <source>
        <dbReference type="Proteomes" id="UP001163046"/>
    </source>
</evidence>
<dbReference type="OrthoDB" id="5981083at2759"/>
<evidence type="ECO:0000313" key="1">
    <source>
        <dbReference type="EMBL" id="KAJ7385931.1"/>
    </source>
</evidence>
<dbReference type="EMBL" id="MU825878">
    <property type="protein sequence ID" value="KAJ7385931.1"/>
    <property type="molecule type" value="Genomic_DNA"/>
</dbReference>
<protein>
    <submittedName>
        <fullName evidence="1">Uncharacterized protein</fullName>
    </submittedName>
</protein>
<keyword evidence="2" id="KW-1185">Reference proteome</keyword>
<name>A0A9X0D472_9CNID</name>
<dbReference type="Proteomes" id="UP001163046">
    <property type="component" value="Unassembled WGS sequence"/>
</dbReference>
<organism evidence="1 2">
    <name type="scientific">Desmophyllum pertusum</name>
    <dbReference type="NCBI Taxonomy" id="174260"/>
    <lineage>
        <taxon>Eukaryota</taxon>
        <taxon>Metazoa</taxon>
        <taxon>Cnidaria</taxon>
        <taxon>Anthozoa</taxon>
        <taxon>Hexacorallia</taxon>
        <taxon>Scleractinia</taxon>
        <taxon>Caryophylliina</taxon>
        <taxon>Caryophylliidae</taxon>
        <taxon>Desmophyllum</taxon>
    </lineage>
</organism>
<proteinExistence type="predicted"/>
<dbReference type="AlphaFoldDB" id="A0A9X0D472"/>
<sequence length="404" mass="46451">MKMIAMLSGELSISARYFSPFANVSKDDCTNLKGTFGVGRGHTWVPWNYPQRVAVVKKVDSFKETLAKQNFPPKQVRSKVTDFIAKQKSRQEFVPLLGELTDKAHVKPLHLKNNAWQYFFKGILKESVRKSRLPNTCKKFTDVPADCAFSWVITAFQMEVKCKSIARKAKEWFDDTQGLGVDLTYRFTGKDSKRFCHNFMLLIKRLSHENDSQAERQRVIVFAFLGLRLRDAVSLFNRFDTTEEQLSQLTKTAVEYFRVNALFVVTSVNPTVWTLGHVVPVHARQVFEKYGQGLATVTMEGREAKHIFLKRLSENTSYQRRWVDIFKHEFIMMVWLPEQGFIPSENKAQNAAYIPSRVFDDPAYCYCGLQKACSTDEKCTFCSDPVMRLIEKSVQEGKIAPGLK</sequence>
<gene>
    <name evidence="1" type="ORF">OS493_012259</name>
</gene>